<feature type="transmembrane region" description="Helical" evidence="9">
    <location>
        <begin position="158"/>
        <end position="179"/>
    </location>
</feature>
<dbReference type="SMART" id="SM00387">
    <property type="entry name" value="HATPase_c"/>
    <property type="match status" value="1"/>
</dbReference>
<evidence type="ECO:0000313" key="11">
    <source>
        <dbReference type="EMBL" id="MFI6503068.1"/>
    </source>
</evidence>
<organism evidence="11 12">
    <name type="scientific">Nonomuraea typhae</name>
    <dbReference type="NCBI Taxonomy" id="2603600"/>
    <lineage>
        <taxon>Bacteria</taxon>
        <taxon>Bacillati</taxon>
        <taxon>Actinomycetota</taxon>
        <taxon>Actinomycetes</taxon>
        <taxon>Streptosporangiales</taxon>
        <taxon>Streptosporangiaceae</taxon>
        <taxon>Nonomuraea</taxon>
    </lineage>
</organism>
<evidence type="ECO:0000256" key="9">
    <source>
        <dbReference type="SAM" id="Phobius"/>
    </source>
</evidence>
<keyword evidence="9" id="KW-1133">Transmembrane helix</keyword>
<proteinExistence type="predicted"/>
<feature type="transmembrane region" description="Helical" evidence="9">
    <location>
        <begin position="119"/>
        <end position="138"/>
    </location>
</feature>
<comment type="catalytic activity">
    <reaction evidence="1">
        <text>ATP + protein L-histidine = ADP + protein N-phospho-L-histidine.</text>
        <dbReference type="EC" id="2.7.13.3"/>
    </reaction>
</comment>
<evidence type="ECO:0000256" key="3">
    <source>
        <dbReference type="ARBA" id="ARBA00022553"/>
    </source>
</evidence>
<protein>
    <recommendedName>
        <fullName evidence="2">histidine kinase</fullName>
        <ecNumber evidence="2">2.7.13.3</ecNumber>
    </recommendedName>
</protein>
<gene>
    <name evidence="11" type="ORF">ACIBG2_37200</name>
</gene>
<evidence type="ECO:0000313" key="12">
    <source>
        <dbReference type="Proteomes" id="UP001612741"/>
    </source>
</evidence>
<dbReference type="EMBL" id="JBITGY010000011">
    <property type="protein sequence ID" value="MFI6503068.1"/>
    <property type="molecule type" value="Genomic_DNA"/>
</dbReference>
<dbReference type="InterPro" id="IPR011712">
    <property type="entry name" value="Sig_transdc_His_kin_sub3_dim/P"/>
</dbReference>
<dbReference type="Gene3D" id="1.20.5.1930">
    <property type="match status" value="1"/>
</dbReference>
<dbReference type="InterPro" id="IPR003594">
    <property type="entry name" value="HATPase_dom"/>
</dbReference>
<dbReference type="EC" id="2.7.13.3" evidence="2"/>
<feature type="domain" description="Histidine kinase/HSP90-like ATPase" evidence="10">
    <location>
        <begin position="480"/>
        <end position="565"/>
    </location>
</feature>
<evidence type="ECO:0000256" key="4">
    <source>
        <dbReference type="ARBA" id="ARBA00022679"/>
    </source>
</evidence>
<evidence type="ECO:0000256" key="8">
    <source>
        <dbReference type="ARBA" id="ARBA00023012"/>
    </source>
</evidence>
<dbReference type="PANTHER" id="PTHR24421:SF10">
    <property type="entry name" value="NITRATE_NITRITE SENSOR PROTEIN NARQ"/>
    <property type="match status" value="1"/>
</dbReference>
<evidence type="ECO:0000256" key="6">
    <source>
        <dbReference type="ARBA" id="ARBA00022777"/>
    </source>
</evidence>
<dbReference type="Proteomes" id="UP001612741">
    <property type="component" value="Unassembled WGS sequence"/>
</dbReference>
<keyword evidence="4" id="KW-0808">Transferase</keyword>
<dbReference type="PANTHER" id="PTHR24421">
    <property type="entry name" value="NITRATE/NITRITE SENSOR PROTEIN NARX-RELATED"/>
    <property type="match status" value="1"/>
</dbReference>
<feature type="transmembrane region" description="Helical" evidence="9">
    <location>
        <begin position="191"/>
        <end position="210"/>
    </location>
</feature>
<name>A0ABW7Z4P9_9ACTN</name>
<evidence type="ECO:0000259" key="10">
    <source>
        <dbReference type="SMART" id="SM00387"/>
    </source>
</evidence>
<evidence type="ECO:0000256" key="2">
    <source>
        <dbReference type="ARBA" id="ARBA00012438"/>
    </source>
</evidence>
<comment type="caution">
    <text evidence="11">The sequence shown here is derived from an EMBL/GenBank/DDBJ whole genome shotgun (WGS) entry which is preliminary data.</text>
</comment>
<dbReference type="InterPro" id="IPR036890">
    <property type="entry name" value="HATPase_C_sf"/>
</dbReference>
<dbReference type="SUPFAM" id="SSF55874">
    <property type="entry name" value="ATPase domain of HSP90 chaperone/DNA topoisomerase II/histidine kinase"/>
    <property type="match status" value="1"/>
</dbReference>
<keyword evidence="3" id="KW-0597">Phosphoprotein</keyword>
<feature type="transmembrane region" description="Helical" evidence="9">
    <location>
        <begin position="38"/>
        <end position="54"/>
    </location>
</feature>
<sequence>MRTVRAWAWTAPALAGIAAAQAVSWPGSGAAGWLELPWRLFGLAGVVIGFLALRSTSWTRAGPLIVTLGAAYYLGELRAAEHPVVFAAGFCGAYLWVGVTAQLALTWPTGRIGDRTTGAVIVVCYLAAVGSQVARYLADRPRPPWYFSTAYPYTPAAKAGSVLLVACALLVAAVIVRRWSRASPVRRRPSAPVWAAIVSTALLGTSAALASLLEAPVAAENALLLTALAVAVALVPVMVFARFARMARARWRLTALVLEHELHTEPDQLERRLAEALGDPSLRLAYVAEDGAHVDGRGRPAGLAAAPYRAITPVRRGGAVIAVIEHDEALHEQRQIARTAAEVAGVAIEGARRYALIGAQVEQLRTSRLRLAATAFEERRRIQRDLHDGAQQQLFAVLVLIDLARRRLAPGDSGDGEGLAVLKRAHAQLRDAIQALRELTQGIYPTTLVEHGLAAAVEGLADVAPIPVSFTVPRGRWPRPAETTAYFAISEALTNCYKHAQAGHVEIRVEHDGDGLRIEVRDDGRGGAVDPGGLRDRVSTVGGRVEIDSTPGQGTTVVLHVPTEMS</sequence>
<dbReference type="CDD" id="cd16917">
    <property type="entry name" value="HATPase_UhpB-NarQ-NarX-like"/>
    <property type="match status" value="1"/>
</dbReference>
<keyword evidence="9" id="KW-0472">Membrane</keyword>
<keyword evidence="12" id="KW-1185">Reference proteome</keyword>
<dbReference type="Gene3D" id="3.30.565.10">
    <property type="entry name" value="Histidine kinase-like ATPase, C-terminal domain"/>
    <property type="match status" value="1"/>
</dbReference>
<dbReference type="Pfam" id="PF02518">
    <property type="entry name" value="HATPase_c"/>
    <property type="match status" value="1"/>
</dbReference>
<dbReference type="Pfam" id="PF07730">
    <property type="entry name" value="HisKA_3"/>
    <property type="match status" value="1"/>
</dbReference>
<keyword evidence="5" id="KW-0547">Nucleotide-binding</keyword>
<dbReference type="InterPro" id="IPR050482">
    <property type="entry name" value="Sensor_HK_TwoCompSys"/>
</dbReference>
<dbReference type="GO" id="GO:0016301">
    <property type="term" value="F:kinase activity"/>
    <property type="evidence" value="ECO:0007669"/>
    <property type="project" value="UniProtKB-KW"/>
</dbReference>
<dbReference type="RefSeq" id="WP_397088850.1">
    <property type="nucleotide sequence ID" value="NZ_JBITGY010000011.1"/>
</dbReference>
<keyword evidence="9" id="KW-0812">Transmembrane</keyword>
<accession>A0ABW7Z4P9</accession>
<evidence type="ECO:0000256" key="1">
    <source>
        <dbReference type="ARBA" id="ARBA00000085"/>
    </source>
</evidence>
<reference evidence="11 12" key="1">
    <citation type="submission" date="2024-10" db="EMBL/GenBank/DDBJ databases">
        <title>The Natural Products Discovery Center: Release of the First 8490 Sequenced Strains for Exploring Actinobacteria Biosynthetic Diversity.</title>
        <authorList>
            <person name="Kalkreuter E."/>
            <person name="Kautsar S.A."/>
            <person name="Yang D."/>
            <person name="Bader C.D."/>
            <person name="Teijaro C.N."/>
            <person name="Fluegel L."/>
            <person name="Davis C.M."/>
            <person name="Simpson J.R."/>
            <person name="Lauterbach L."/>
            <person name="Steele A.D."/>
            <person name="Gui C."/>
            <person name="Meng S."/>
            <person name="Li G."/>
            <person name="Viehrig K."/>
            <person name="Ye F."/>
            <person name="Su P."/>
            <person name="Kiefer A.F."/>
            <person name="Nichols A."/>
            <person name="Cepeda A.J."/>
            <person name="Yan W."/>
            <person name="Fan B."/>
            <person name="Jiang Y."/>
            <person name="Adhikari A."/>
            <person name="Zheng C.-J."/>
            <person name="Schuster L."/>
            <person name="Cowan T.M."/>
            <person name="Smanski M.J."/>
            <person name="Chevrette M.G."/>
            <person name="De Carvalho L.P.S."/>
            <person name="Shen B."/>
        </authorList>
    </citation>
    <scope>NUCLEOTIDE SEQUENCE [LARGE SCALE GENOMIC DNA]</scope>
    <source>
        <strain evidence="11 12">NPDC050545</strain>
    </source>
</reference>
<keyword evidence="7" id="KW-0067">ATP-binding</keyword>
<evidence type="ECO:0000256" key="5">
    <source>
        <dbReference type="ARBA" id="ARBA00022741"/>
    </source>
</evidence>
<keyword evidence="8" id="KW-0902">Two-component regulatory system</keyword>
<evidence type="ECO:0000256" key="7">
    <source>
        <dbReference type="ARBA" id="ARBA00022840"/>
    </source>
</evidence>
<feature type="transmembrane region" description="Helical" evidence="9">
    <location>
        <begin position="222"/>
        <end position="244"/>
    </location>
</feature>
<feature type="transmembrane region" description="Helical" evidence="9">
    <location>
        <begin position="85"/>
        <end position="107"/>
    </location>
</feature>
<keyword evidence="6 11" id="KW-0418">Kinase</keyword>